<dbReference type="NCBIfam" id="TIGR03166">
    <property type="entry name" value="alt_F1F0_F1_eps"/>
    <property type="match status" value="1"/>
</dbReference>
<reference evidence="9 10" key="1">
    <citation type="submission" date="2016-03" db="EMBL/GenBank/DDBJ databases">
        <authorList>
            <person name="Ploux O."/>
        </authorList>
    </citation>
    <scope>NUCLEOTIDE SEQUENCE [LARGE SCALE GENOMIC DNA]</scope>
    <source>
        <strain evidence="9 10">LPB0076</strain>
    </source>
</reference>
<dbReference type="OrthoDB" id="9804110at2"/>
<dbReference type="Gene3D" id="2.60.15.10">
    <property type="entry name" value="F0F1 ATP synthase delta/epsilon subunit, N-terminal"/>
    <property type="match status" value="1"/>
</dbReference>
<dbReference type="InterPro" id="IPR001469">
    <property type="entry name" value="ATP_synth_F1_dsu/esu"/>
</dbReference>
<dbReference type="InterPro" id="IPR024037">
    <property type="entry name" value="Alt_ATP_synth_F1_esu"/>
</dbReference>
<evidence type="ECO:0000256" key="4">
    <source>
        <dbReference type="ARBA" id="ARBA00022448"/>
    </source>
</evidence>
<name>A0A1B9E972_9FLAO</name>
<dbReference type="InterPro" id="IPR020546">
    <property type="entry name" value="ATP_synth_F1_dsu/esu_N"/>
</dbReference>
<dbReference type="NCBIfam" id="NF004871">
    <property type="entry name" value="PRK06228.1"/>
    <property type="match status" value="1"/>
</dbReference>
<dbReference type="InterPro" id="IPR036771">
    <property type="entry name" value="ATPsynth_dsu/esu_N"/>
</dbReference>
<proteinExistence type="inferred from homology"/>
<evidence type="ECO:0000313" key="9">
    <source>
        <dbReference type="EMBL" id="OCB78507.1"/>
    </source>
</evidence>
<gene>
    <name evidence="9" type="ORF">LPBF_00475</name>
</gene>
<keyword evidence="5" id="KW-0406">Ion transport</keyword>
<keyword evidence="4" id="KW-0813">Transport</keyword>
<dbReference type="CDD" id="cd12152">
    <property type="entry name" value="F1-ATPase_delta"/>
    <property type="match status" value="1"/>
</dbReference>
<keyword evidence="6" id="KW-0472">Membrane</keyword>
<dbReference type="RefSeq" id="WP_066331008.1">
    <property type="nucleotide sequence ID" value="NZ_CP017688.1"/>
</dbReference>
<keyword evidence="7" id="KW-0066">ATP synthesis</keyword>
<organism evidence="9 10">
    <name type="scientific">Flavobacterium crassostreae</name>
    <dbReference type="NCBI Taxonomy" id="1763534"/>
    <lineage>
        <taxon>Bacteria</taxon>
        <taxon>Pseudomonadati</taxon>
        <taxon>Bacteroidota</taxon>
        <taxon>Flavobacteriia</taxon>
        <taxon>Flavobacteriales</taxon>
        <taxon>Flavobacteriaceae</taxon>
        <taxon>Flavobacterium</taxon>
    </lineage>
</organism>
<keyword evidence="7" id="KW-0139">CF(1)</keyword>
<sequence length="129" mass="14478">MDLKILLPYRIFAKIKNVSNIVAETSEGSFGLLPNRLDCVAAIVPSIFSYETESKKKHYLAVNEGILVKAGNLVTVSVRNAFGGTDLAKLHESVEEEFKKLDDSERDLRVSMAKMESGFLYSMKQFQKE</sequence>
<evidence type="ECO:0000256" key="5">
    <source>
        <dbReference type="ARBA" id="ARBA00023065"/>
    </source>
</evidence>
<dbReference type="SUPFAM" id="SSF51344">
    <property type="entry name" value="Epsilon subunit of F1F0-ATP synthase N-terminal domain"/>
    <property type="match status" value="1"/>
</dbReference>
<dbReference type="GO" id="GO:0012505">
    <property type="term" value="C:endomembrane system"/>
    <property type="evidence" value="ECO:0007669"/>
    <property type="project" value="UniProtKB-SubCell"/>
</dbReference>
<evidence type="ECO:0000256" key="7">
    <source>
        <dbReference type="ARBA" id="ARBA00023196"/>
    </source>
</evidence>
<comment type="similarity">
    <text evidence="3">Belongs to the ATPase epsilon chain family.</text>
</comment>
<dbReference type="AlphaFoldDB" id="A0A1B9E972"/>
<dbReference type="GO" id="GO:0046933">
    <property type="term" value="F:proton-transporting ATP synthase activity, rotational mechanism"/>
    <property type="evidence" value="ECO:0007669"/>
    <property type="project" value="InterPro"/>
</dbReference>
<comment type="function">
    <text evidence="1">Produces ATP from ADP in the presence of a proton gradient across the membrane.</text>
</comment>
<evidence type="ECO:0000256" key="3">
    <source>
        <dbReference type="ARBA" id="ARBA00005712"/>
    </source>
</evidence>
<dbReference type="STRING" id="1763534.GCA_001831475_01867"/>
<evidence type="ECO:0000256" key="6">
    <source>
        <dbReference type="ARBA" id="ARBA00023136"/>
    </source>
</evidence>
<evidence type="ECO:0000259" key="8">
    <source>
        <dbReference type="Pfam" id="PF02823"/>
    </source>
</evidence>
<evidence type="ECO:0000256" key="1">
    <source>
        <dbReference type="ARBA" id="ARBA00003543"/>
    </source>
</evidence>
<comment type="subcellular location">
    <subcellularLocation>
        <location evidence="2">Endomembrane system</location>
        <topology evidence="2">Peripheral membrane protein</topology>
    </subcellularLocation>
</comment>
<dbReference type="GO" id="GO:0045259">
    <property type="term" value="C:proton-transporting ATP synthase complex"/>
    <property type="evidence" value="ECO:0007669"/>
    <property type="project" value="UniProtKB-KW"/>
</dbReference>
<evidence type="ECO:0000256" key="2">
    <source>
        <dbReference type="ARBA" id="ARBA00004184"/>
    </source>
</evidence>
<comment type="caution">
    <text evidence="9">The sequence shown here is derived from an EMBL/GenBank/DDBJ whole genome shotgun (WGS) entry which is preliminary data.</text>
</comment>
<dbReference type="EMBL" id="LVEP01000002">
    <property type="protein sequence ID" value="OCB78507.1"/>
    <property type="molecule type" value="Genomic_DNA"/>
</dbReference>
<feature type="domain" description="ATP synthase F1 complex delta/epsilon subunit N-terminal" evidence="8">
    <location>
        <begin position="1"/>
        <end position="81"/>
    </location>
</feature>
<protein>
    <submittedName>
        <fullName evidence="9">F0F1 ATP synthase subunit epsilon</fullName>
    </submittedName>
</protein>
<accession>A0A1B9E972</accession>
<evidence type="ECO:0000313" key="10">
    <source>
        <dbReference type="Proteomes" id="UP000093510"/>
    </source>
</evidence>
<dbReference type="Pfam" id="PF02823">
    <property type="entry name" value="ATP-synt_DE_N"/>
    <property type="match status" value="1"/>
</dbReference>
<keyword evidence="10" id="KW-1185">Reference proteome</keyword>
<dbReference type="Proteomes" id="UP000093510">
    <property type="component" value="Unassembled WGS sequence"/>
</dbReference>